<feature type="binding site" evidence="7">
    <location>
        <position position="71"/>
    </location>
    <ligand>
        <name>substrate</name>
    </ligand>
</feature>
<dbReference type="EMBL" id="CP015363">
    <property type="protein sequence ID" value="ARD84378.1"/>
    <property type="molecule type" value="Genomic_DNA"/>
</dbReference>
<dbReference type="GeneID" id="31675972"/>
<evidence type="ECO:0000313" key="11">
    <source>
        <dbReference type="EMBL" id="ARD84378.1"/>
    </source>
</evidence>
<evidence type="ECO:0000256" key="8">
    <source>
        <dbReference type="RuleBase" id="RU000554"/>
    </source>
</evidence>
<dbReference type="CDD" id="cd00717">
    <property type="entry name" value="URO-D"/>
    <property type="match status" value="1"/>
</dbReference>
<evidence type="ECO:0000313" key="12">
    <source>
        <dbReference type="Proteomes" id="UP000192050"/>
    </source>
</evidence>
<dbReference type="Gene3D" id="3.20.20.210">
    <property type="match status" value="1"/>
</dbReference>
<dbReference type="HAMAP" id="MF_00218">
    <property type="entry name" value="URO_D"/>
    <property type="match status" value="1"/>
</dbReference>
<dbReference type="EC" id="4.1.1.37" evidence="3 7"/>
<dbReference type="InterPro" id="IPR000257">
    <property type="entry name" value="Uroporphyrinogen_deCOase"/>
</dbReference>
<feature type="site" description="Transition state stabilizer" evidence="7">
    <location>
        <position position="71"/>
    </location>
</feature>
<dbReference type="NCBIfam" id="TIGR01464">
    <property type="entry name" value="hemE"/>
    <property type="match status" value="1"/>
</dbReference>
<dbReference type="Pfam" id="PF01208">
    <property type="entry name" value="URO-D"/>
    <property type="match status" value="1"/>
</dbReference>
<name>A0A1V0N2K9_9ARCH</name>
<dbReference type="RefSeq" id="WP_081141617.1">
    <property type="nucleotide sequence ID" value="NZ_CP015363.1"/>
</dbReference>
<comment type="similarity">
    <text evidence="2 7 9">Belongs to the uroporphyrinogen decarboxylase family.</text>
</comment>
<dbReference type="PANTHER" id="PTHR21091:SF169">
    <property type="entry name" value="UROPORPHYRINOGEN DECARBOXYLASE"/>
    <property type="match status" value="1"/>
</dbReference>
<comment type="subcellular location">
    <subcellularLocation>
        <location evidence="7">Cytoplasm</location>
    </subcellularLocation>
</comment>
<dbReference type="AlphaFoldDB" id="A0A1V0N2K9"/>
<keyword evidence="7" id="KW-0963">Cytoplasm</keyword>
<dbReference type="GO" id="GO:0004853">
    <property type="term" value="F:uroporphyrinogen decarboxylase activity"/>
    <property type="evidence" value="ECO:0007669"/>
    <property type="project" value="UniProtKB-UniRule"/>
</dbReference>
<comment type="pathway">
    <text evidence="1 7 8">Porphyrin-containing compound metabolism; protoporphyrin-IX biosynthesis; coproporphyrinogen-III from 5-aminolevulinate: step 4/4.</text>
</comment>
<dbReference type="PROSITE" id="PS00906">
    <property type="entry name" value="UROD_1"/>
    <property type="match status" value="1"/>
</dbReference>
<keyword evidence="6 7" id="KW-0627">Porphyrin biosynthesis</keyword>
<evidence type="ECO:0000256" key="5">
    <source>
        <dbReference type="ARBA" id="ARBA00023239"/>
    </source>
</evidence>
<proteinExistence type="inferred from homology"/>
<dbReference type="Proteomes" id="UP000192050">
    <property type="component" value="Chromosome"/>
</dbReference>
<dbReference type="GO" id="GO:0006782">
    <property type="term" value="P:protoporphyrinogen IX biosynthetic process"/>
    <property type="evidence" value="ECO:0007669"/>
    <property type="project" value="UniProtKB-UniRule"/>
</dbReference>
<dbReference type="GO" id="GO:0005829">
    <property type="term" value="C:cytosol"/>
    <property type="evidence" value="ECO:0007669"/>
    <property type="project" value="TreeGrafter"/>
</dbReference>
<evidence type="ECO:0000256" key="3">
    <source>
        <dbReference type="ARBA" id="ARBA00012288"/>
    </source>
</evidence>
<evidence type="ECO:0000256" key="2">
    <source>
        <dbReference type="ARBA" id="ARBA00009935"/>
    </source>
</evidence>
<feature type="binding site" evidence="7">
    <location>
        <position position="200"/>
    </location>
    <ligand>
        <name>substrate</name>
    </ligand>
</feature>
<evidence type="ECO:0000256" key="6">
    <source>
        <dbReference type="ARBA" id="ARBA00023244"/>
    </source>
</evidence>
<evidence type="ECO:0000256" key="9">
    <source>
        <dbReference type="RuleBase" id="RU004169"/>
    </source>
</evidence>
<dbReference type="KEGG" id="fai:FAD_0463"/>
<protein>
    <recommendedName>
        <fullName evidence="3 7">Uroporphyrinogen decarboxylase</fullName>
        <shortName evidence="7">UPD</shortName>
        <shortName evidence="7">URO-D</shortName>
        <ecNumber evidence="3 7">4.1.1.37</ecNumber>
    </recommendedName>
</protein>
<evidence type="ECO:0000256" key="4">
    <source>
        <dbReference type="ARBA" id="ARBA00022793"/>
    </source>
</evidence>
<dbReference type="PANTHER" id="PTHR21091">
    <property type="entry name" value="METHYLTETRAHYDROFOLATE:HOMOCYSTEINE METHYLTRANSFERASE RELATED"/>
    <property type="match status" value="1"/>
</dbReference>
<dbReference type="UniPathway" id="UPA00251">
    <property type="reaction ID" value="UER00321"/>
</dbReference>
<comment type="function">
    <text evidence="7">Catalyzes the decarboxylation of four acetate groups of uroporphyrinogen-III to yield coproporphyrinogen-III.</text>
</comment>
<feature type="domain" description="Uroporphyrinogen decarboxylase (URO-D)" evidence="10">
    <location>
        <begin position="17"/>
        <end position="26"/>
    </location>
</feature>
<evidence type="ECO:0000256" key="1">
    <source>
        <dbReference type="ARBA" id="ARBA00004804"/>
    </source>
</evidence>
<gene>
    <name evidence="7" type="primary">hemE</name>
    <name evidence="11" type="ORF">FAD_0463</name>
</gene>
<keyword evidence="12" id="KW-1185">Reference proteome</keyword>
<comment type="catalytic activity">
    <reaction evidence="7 8">
        <text>uroporphyrinogen III + 4 H(+) = coproporphyrinogen III + 4 CO2</text>
        <dbReference type="Rhea" id="RHEA:19865"/>
        <dbReference type="ChEBI" id="CHEBI:15378"/>
        <dbReference type="ChEBI" id="CHEBI:16526"/>
        <dbReference type="ChEBI" id="CHEBI:57308"/>
        <dbReference type="ChEBI" id="CHEBI:57309"/>
        <dbReference type="EC" id="4.1.1.37"/>
    </reaction>
</comment>
<sequence>MNNFIPALKQEPHDHIPVWFMRQAGRYMDEYKELRKLYNIRQMCMDPEITEKITYAPVKLLGVDAAIIFADIILPLEAMGYKIDFNSSGPDIGNGYRHNKSMEGIHEFNTGDLKYRTYDAIRLFKQNYPETPLIGFSGGIITVMSYIIAGVSDNNLVYTKKVMLNDPSFGIMKKMIKNMILDYVTMQVKAGVDAIQIFDSWLGALSPYTFEKYLKNDIIELVESIKSKVPVIYFSTGSSGMIEQFNDIKPDILSVDWRIKLSHARTILNGSIGMQGNLDPYLVQYSREAALEETGRILGEAGKDDNYIFNLGHGVLPETDPDTLKSITDTVHSYR</sequence>
<dbReference type="STRING" id="74969.FAD_0463"/>
<keyword evidence="4 7" id="KW-0210">Decarboxylase</keyword>
<dbReference type="InterPro" id="IPR038071">
    <property type="entry name" value="UROD/MetE-like_sf"/>
</dbReference>
<evidence type="ECO:0000259" key="10">
    <source>
        <dbReference type="PROSITE" id="PS00906"/>
    </source>
</evidence>
<reference evidence="11 12" key="1">
    <citation type="submission" date="2011-10" db="EMBL/GenBank/DDBJ databases">
        <title>Metabolic and evolutionary patterns in the extreme acidophile Ferroplasma acidiphilum.</title>
        <authorList>
            <person name="Golyshina O.V."/>
            <person name="Kozyavkin S.A."/>
            <person name="Tatusov R.L."/>
            <person name="Slesarev A.I."/>
            <person name="Golyshin P.N."/>
        </authorList>
    </citation>
    <scope>NUCLEOTIDE SEQUENCE [LARGE SCALE GENOMIC DNA]</scope>
    <source>
        <strain evidence="12">Y</strain>
    </source>
</reference>
<comment type="subunit">
    <text evidence="7">Homodimer.</text>
</comment>
<keyword evidence="5 7" id="KW-0456">Lyase</keyword>
<dbReference type="SUPFAM" id="SSF51726">
    <property type="entry name" value="UROD/MetE-like"/>
    <property type="match status" value="1"/>
</dbReference>
<dbReference type="OrthoDB" id="124836at2157"/>
<organism evidence="11 12">
    <name type="scientific">Ferroplasma acidiphilum</name>
    <dbReference type="NCBI Taxonomy" id="74969"/>
    <lineage>
        <taxon>Archaea</taxon>
        <taxon>Methanobacteriati</taxon>
        <taxon>Thermoplasmatota</taxon>
        <taxon>Thermoplasmata</taxon>
        <taxon>Thermoplasmatales</taxon>
        <taxon>Ferroplasmaceae</taxon>
        <taxon>Ferroplasma</taxon>
    </lineage>
</organism>
<accession>A0A1V0N2K9</accession>
<feature type="binding site" evidence="7">
    <location>
        <begin position="22"/>
        <end position="26"/>
    </location>
    <ligand>
        <name>substrate</name>
    </ligand>
</feature>
<evidence type="ECO:0000256" key="7">
    <source>
        <dbReference type="HAMAP-Rule" id="MF_00218"/>
    </source>
</evidence>
<comment type="caution">
    <text evidence="7">Lacks conserved residue(s) required for the propagation of feature annotation.</text>
</comment>
<feature type="binding site" evidence="7">
    <location>
        <position position="313"/>
    </location>
    <ligand>
        <name>substrate</name>
    </ligand>
</feature>
<dbReference type="InterPro" id="IPR006361">
    <property type="entry name" value="Uroporphyrinogen_deCO2ase_HemE"/>
</dbReference>
<feature type="binding site" evidence="7">
    <location>
        <position position="146"/>
    </location>
    <ligand>
        <name>substrate</name>
    </ligand>
</feature>